<protein>
    <submittedName>
        <fullName evidence="1">Uncharacterized protein</fullName>
    </submittedName>
</protein>
<organism evidence="1 2">
    <name type="scientific">Candidatus Thiodiazotropha endoloripes</name>
    <dbReference type="NCBI Taxonomy" id="1818881"/>
    <lineage>
        <taxon>Bacteria</taxon>
        <taxon>Pseudomonadati</taxon>
        <taxon>Pseudomonadota</taxon>
        <taxon>Gammaproteobacteria</taxon>
        <taxon>Chromatiales</taxon>
        <taxon>Sedimenticolaceae</taxon>
        <taxon>Candidatus Thiodiazotropha</taxon>
    </lineage>
</organism>
<comment type="caution">
    <text evidence="1">The sequence shown here is derived from an EMBL/GenBank/DDBJ whole genome shotgun (WGS) entry which is preliminary data.</text>
</comment>
<dbReference type="Proteomes" id="UP000094849">
    <property type="component" value="Unassembled WGS sequence"/>
</dbReference>
<evidence type="ECO:0000313" key="1">
    <source>
        <dbReference type="EMBL" id="ODB97024.1"/>
    </source>
</evidence>
<evidence type="ECO:0000313" key="2">
    <source>
        <dbReference type="Proteomes" id="UP000094849"/>
    </source>
</evidence>
<name>A0A1E2UR98_9GAMM</name>
<dbReference type="EMBL" id="LVJZ01000003">
    <property type="protein sequence ID" value="ODB97024.1"/>
    <property type="molecule type" value="Genomic_DNA"/>
</dbReference>
<accession>A0A1E2UR98</accession>
<reference evidence="1 2" key="1">
    <citation type="submission" date="2016-03" db="EMBL/GenBank/DDBJ databases">
        <title>Chemosynthetic sulphur-oxidizing symbionts of marine invertebrate animals are capable of nitrogen fixation.</title>
        <authorList>
            <person name="Petersen J.M."/>
            <person name="Kemper A."/>
            <person name="Gruber-Vodicka H."/>
            <person name="Cardini U."/>
            <person name="Geest Mvander."/>
            <person name="Kleiner M."/>
            <person name="Bulgheresi S."/>
            <person name="Fussmann M."/>
            <person name="Herbold C."/>
            <person name="Seah B.K.B."/>
            <person name="Antony C.Paul."/>
            <person name="Liu D."/>
            <person name="Belitz A."/>
            <person name="Weber M."/>
        </authorList>
    </citation>
    <scope>NUCLEOTIDE SEQUENCE [LARGE SCALE GENOMIC DNA]</scope>
    <source>
        <strain evidence="1">G_D</strain>
    </source>
</reference>
<sequence length="67" mass="7137">MVRPILSVASATPPRPIIPHINASIEGSEFTLEVNDSATLIRVAEGKVRGQLLVDKVATSQSKCAPR</sequence>
<dbReference type="RefSeq" id="WP_069024410.1">
    <property type="nucleotide sequence ID" value="NZ_LVJZ01000003.1"/>
</dbReference>
<proteinExistence type="predicted"/>
<dbReference type="AlphaFoldDB" id="A0A1E2UR98"/>
<keyword evidence="2" id="KW-1185">Reference proteome</keyword>
<gene>
    <name evidence="1" type="ORF">A3196_09750</name>
</gene>